<name>A0A8J3TX96_9ACTN</name>
<comment type="caution">
    <text evidence="1">The sequence shown here is derived from an EMBL/GenBank/DDBJ whole genome shotgun (WGS) entry which is preliminary data.</text>
</comment>
<organism evidence="1 2">
    <name type="scientific">Planotetraspora mira</name>
    <dbReference type="NCBI Taxonomy" id="58121"/>
    <lineage>
        <taxon>Bacteria</taxon>
        <taxon>Bacillati</taxon>
        <taxon>Actinomycetota</taxon>
        <taxon>Actinomycetes</taxon>
        <taxon>Streptosporangiales</taxon>
        <taxon>Streptosporangiaceae</taxon>
        <taxon>Planotetraspora</taxon>
    </lineage>
</organism>
<dbReference type="AlphaFoldDB" id="A0A8J3TX96"/>
<evidence type="ECO:0000313" key="1">
    <source>
        <dbReference type="EMBL" id="GII34748.1"/>
    </source>
</evidence>
<dbReference type="EMBL" id="BOOO01000056">
    <property type="protein sequence ID" value="GII34748.1"/>
    <property type="molecule type" value="Genomic_DNA"/>
</dbReference>
<sequence length="71" mass="7503">MVATYDSGFLVTGGPVARSVVAPRQLNPSCLRCRDMQRDPGAVFPVVIGAAVVRAVGTPLLSQAVNGRWYS</sequence>
<reference evidence="1 2" key="1">
    <citation type="submission" date="2021-01" db="EMBL/GenBank/DDBJ databases">
        <title>Whole genome shotgun sequence of Planotetraspora mira NBRC 15435.</title>
        <authorList>
            <person name="Komaki H."/>
            <person name="Tamura T."/>
        </authorList>
    </citation>
    <scope>NUCLEOTIDE SEQUENCE [LARGE SCALE GENOMIC DNA]</scope>
    <source>
        <strain evidence="1 2">NBRC 15435</strain>
    </source>
</reference>
<dbReference type="Proteomes" id="UP000650628">
    <property type="component" value="Unassembled WGS sequence"/>
</dbReference>
<protein>
    <submittedName>
        <fullName evidence="1">Uncharacterized protein</fullName>
    </submittedName>
</protein>
<keyword evidence="2" id="KW-1185">Reference proteome</keyword>
<gene>
    <name evidence="1" type="ORF">Pmi06nite_81900</name>
</gene>
<accession>A0A8J3TX96</accession>
<evidence type="ECO:0000313" key="2">
    <source>
        <dbReference type="Proteomes" id="UP000650628"/>
    </source>
</evidence>
<proteinExistence type="predicted"/>